<protein>
    <submittedName>
        <fullName evidence="5">NAD(P)-binding protein</fullName>
    </submittedName>
</protein>
<dbReference type="GO" id="GO:0005737">
    <property type="term" value="C:cytoplasm"/>
    <property type="evidence" value="ECO:0007669"/>
    <property type="project" value="UniProtKB-SubCell"/>
</dbReference>
<evidence type="ECO:0000256" key="2">
    <source>
        <dbReference type="ARBA" id="ARBA00022490"/>
    </source>
</evidence>
<dbReference type="OrthoDB" id="153074at2759"/>
<dbReference type="SUPFAM" id="SSF51735">
    <property type="entry name" value="NAD(P)-binding Rossmann-fold domains"/>
    <property type="match status" value="1"/>
</dbReference>
<sequence length="285" mass="30349">MSPTKSIAALVTGASRGFGRAIALSFVARTLSSSPLSATSLHLVLASRDINALAESKTLVIDVARSLNREKDIHVATIPLDMSTPPAQLDSHLATLFAVPSALPLPISSYSSAYLFHNAGMLGPLSRARDLSPSHTTDIATALSQDVAAYIALTSHFLTAFTDTSNVVIVNVSSLAAIQPFETWGVYGAGKAARDLFMRTVAEEEGPRVKTLNYAPGPLDTAMQTHIRTSMPAVPLRQVYVDMHTQGKLVKVEDSAEALLDVLGGIKGKWEGNGEHVDYFHVVGE</sequence>
<dbReference type="PANTHER" id="PTHR44085:SF2">
    <property type="entry name" value="SEPIAPTERIN REDUCTASE"/>
    <property type="match status" value="1"/>
</dbReference>
<dbReference type="Proteomes" id="UP000070544">
    <property type="component" value="Unassembled WGS sequence"/>
</dbReference>
<name>A0A139AFF6_GONPJ</name>
<proteinExistence type="predicted"/>
<evidence type="ECO:0000256" key="4">
    <source>
        <dbReference type="ARBA" id="ARBA00023002"/>
    </source>
</evidence>
<dbReference type="Pfam" id="PF00106">
    <property type="entry name" value="adh_short"/>
    <property type="match status" value="1"/>
</dbReference>
<dbReference type="STRING" id="1344416.A0A139AFF6"/>
<dbReference type="PANTHER" id="PTHR44085">
    <property type="entry name" value="SEPIAPTERIN REDUCTASE"/>
    <property type="match status" value="1"/>
</dbReference>
<reference evidence="5 6" key="1">
    <citation type="journal article" date="2015" name="Genome Biol. Evol.">
        <title>Phylogenomic analyses indicate that early fungi evolved digesting cell walls of algal ancestors of land plants.</title>
        <authorList>
            <person name="Chang Y."/>
            <person name="Wang S."/>
            <person name="Sekimoto S."/>
            <person name="Aerts A.L."/>
            <person name="Choi C."/>
            <person name="Clum A."/>
            <person name="LaButti K.M."/>
            <person name="Lindquist E.A."/>
            <person name="Yee Ngan C."/>
            <person name="Ohm R.A."/>
            <person name="Salamov A.A."/>
            <person name="Grigoriev I.V."/>
            <person name="Spatafora J.W."/>
            <person name="Berbee M.L."/>
        </authorList>
    </citation>
    <scope>NUCLEOTIDE SEQUENCE [LARGE SCALE GENOMIC DNA]</scope>
    <source>
        <strain evidence="5 6">JEL478</strain>
    </source>
</reference>
<keyword evidence="3" id="KW-0521">NADP</keyword>
<dbReference type="InterPro" id="IPR002347">
    <property type="entry name" value="SDR_fam"/>
</dbReference>
<dbReference type="GO" id="GO:0004757">
    <property type="term" value="F:sepiapterin reductase (NADP+) activity"/>
    <property type="evidence" value="ECO:0007669"/>
    <property type="project" value="TreeGrafter"/>
</dbReference>
<dbReference type="GO" id="GO:0006729">
    <property type="term" value="P:tetrahydrobiopterin biosynthetic process"/>
    <property type="evidence" value="ECO:0007669"/>
    <property type="project" value="TreeGrafter"/>
</dbReference>
<comment type="subcellular location">
    <subcellularLocation>
        <location evidence="1">Cytoplasm</location>
    </subcellularLocation>
</comment>
<dbReference type="EMBL" id="KQ965761">
    <property type="protein sequence ID" value="KXS15536.1"/>
    <property type="molecule type" value="Genomic_DNA"/>
</dbReference>
<dbReference type="AlphaFoldDB" id="A0A139AFF6"/>
<organism evidence="5 6">
    <name type="scientific">Gonapodya prolifera (strain JEL478)</name>
    <name type="common">Monoblepharis prolifera</name>
    <dbReference type="NCBI Taxonomy" id="1344416"/>
    <lineage>
        <taxon>Eukaryota</taxon>
        <taxon>Fungi</taxon>
        <taxon>Fungi incertae sedis</taxon>
        <taxon>Chytridiomycota</taxon>
        <taxon>Chytridiomycota incertae sedis</taxon>
        <taxon>Monoblepharidomycetes</taxon>
        <taxon>Monoblepharidales</taxon>
        <taxon>Gonapodyaceae</taxon>
        <taxon>Gonapodya</taxon>
    </lineage>
</organism>
<evidence type="ECO:0000256" key="3">
    <source>
        <dbReference type="ARBA" id="ARBA00022857"/>
    </source>
</evidence>
<accession>A0A139AFF6</accession>
<keyword evidence="6" id="KW-1185">Reference proteome</keyword>
<evidence type="ECO:0000256" key="1">
    <source>
        <dbReference type="ARBA" id="ARBA00004496"/>
    </source>
</evidence>
<dbReference type="InterPro" id="IPR051721">
    <property type="entry name" value="Biopterin_syn/organic_redct"/>
</dbReference>
<keyword evidence="4" id="KW-0560">Oxidoreductase</keyword>
<evidence type="ECO:0000313" key="5">
    <source>
        <dbReference type="EMBL" id="KXS15536.1"/>
    </source>
</evidence>
<dbReference type="InterPro" id="IPR036291">
    <property type="entry name" value="NAD(P)-bd_dom_sf"/>
</dbReference>
<gene>
    <name evidence="5" type="ORF">M427DRAFT_32230</name>
</gene>
<keyword evidence="2" id="KW-0963">Cytoplasm</keyword>
<dbReference type="Gene3D" id="3.40.50.720">
    <property type="entry name" value="NAD(P)-binding Rossmann-like Domain"/>
    <property type="match status" value="1"/>
</dbReference>
<dbReference type="PRINTS" id="PR00081">
    <property type="entry name" value="GDHRDH"/>
</dbReference>
<evidence type="ECO:0000313" key="6">
    <source>
        <dbReference type="Proteomes" id="UP000070544"/>
    </source>
</evidence>